<accession>A0A3B0P5V8</accession>
<dbReference type="AlphaFoldDB" id="A0A3B0P5V8"/>
<feature type="transmembrane region" description="Helical" evidence="1">
    <location>
        <begin position="6"/>
        <end position="25"/>
    </location>
</feature>
<name>A0A3B0P5V8_9BACT</name>
<evidence type="ECO:0000313" key="2">
    <source>
        <dbReference type="EMBL" id="SYV90335.1"/>
    </source>
</evidence>
<evidence type="ECO:0000313" key="3">
    <source>
        <dbReference type="Proteomes" id="UP000259864"/>
    </source>
</evidence>
<keyword evidence="1" id="KW-1133">Transmembrane helix</keyword>
<dbReference type="EMBL" id="LS991949">
    <property type="protein sequence ID" value="SYV90335.1"/>
    <property type="molecule type" value="Genomic_DNA"/>
</dbReference>
<gene>
    <name evidence="2" type="ORF">NCTC10135_00859</name>
</gene>
<keyword evidence="1" id="KW-0472">Membrane</keyword>
<organism evidence="2 3">
    <name type="scientific">Metamycoplasma alkalescens</name>
    <dbReference type="NCBI Taxonomy" id="45363"/>
    <lineage>
        <taxon>Bacteria</taxon>
        <taxon>Bacillati</taxon>
        <taxon>Mycoplasmatota</taxon>
        <taxon>Mycoplasmoidales</taxon>
        <taxon>Metamycoplasmataceae</taxon>
        <taxon>Metamycoplasma</taxon>
    </lineage>
</organism>
<protein>
    <submittedName>
        <fullName evidence="2">Uncharacterized protein</fullName>
    </submittedName>
</protein>
<feature type="non-terminal residue" evidence="2">
    <location>
        <position position="60"/>
    </location>
</feature>
<dbReference type="KEGG" id="mala:NCTC10135_00859"/>
<proteinExistence type="predicted"/>
<keyword evidence="1" id="KW-0812">Transmembrane</keyword>
<sequence length="60" mass="6599">MLLSSFLYNIGLTIFLKKAATIASGTSSLSQIITFTAPATAQFFGLFYVLVNLPLMFAFW</sequence>
<dbReference type="Proteomes" id="UP000259864">
    <property type="component" value="Chromosome 1"/>
</dbReference>
<evidence type="ECO:0000256" key="1">
    <source>
        <dbReference type="SAM" id="Phobius"/>
    </source>
</evidence>
<feature type="transmembrane region" description="Helical" evidence="1">
    <location>
        <begin position="32"/>
        <end position="51"/>
    </location>
</feature>
<reference evidence="3" key="1">
    <citation type="submission" date="2018-06" db="EMBL/GenBank/DDBJ databases">
        <authorList>
            <consortium name="Pathogen Informatics"/>
        </authorList>
    </citation>
    <scope>NUCLEOTIDE SEQUENCE [LARGE SCALE GENOMIC DNA]</scope>
    <source>
        <strain evidence="3">NCTC10135</strain>
    </source>
</reference>